<proteinExistence type="predicted"/>
<organism evidence="1 2">
    <name type="scientific">Cocos nucifera</name>
    <name type="common">Coconut palm</name>
    <dbReference type="NCBI Taxonomy" id="13894"/>
    <lineage>
        <taxon>Eukaryota</taxon>
        <taxon>Viridiplantae</taxon>
        <taxon>Streptophyta</taxon>
        <taxon>Embryophyta</taxon>
        <taxon>Tracheophyta</taxon>
        <taxon>Spermatophyta</taxon>
        <taxon>Magnoliopsida</taxon>
        <taxon>Liliopsida</taxon>
        <taxon>Arecaceae</taxon>
        <taxon>Arecoideae</taxon>
        <taxon>Cocoseae</taxon>
        <taxon>Attaleinae</taxon>
        <taxon>Cocos</taxon>
    </lineage>
</organism>
<dbReference type="Proteomes" id="UP000797356">
    <property type="component" value="Chromosome 5"/>
</dbReference>
<evidence type="ECO:0000313" key="2">
    <source>
        <dbReference type="Proteomes" id="UP000797356"/>
    </source>
</evidence>
<gene>
    <name evidence="1" type="ORF">COCNU_05G006310</name>
</gene>
<dbReference type="EMBL" id="CM017876">
    <property type="protein sequence ID" value="KAG1342402.1"/>
    <property type="molecule type" value="Genomic_DNA"/>
</dbReference>
<evidence type="ECO:0000313" key="1">
    <source>
        <dbReference type="EMBL" id="KAG1342402.1"/>
    </source>
</evidence>
<reference evidence="1" key="2">
    <citation type="submission" date="2019-07" db="EMBL/GenBank/DDBJ databases">
        <authorList>
            <person name="Yang Y."/>
            <person name="Bocs S."/>
            <person name="Baudouin L."/>
        </authorList>
    </citation>
    <scope>NUCLEOTIDE SEQUENCE</scope>
    <source>
        <tissue evidence="1">Spear leaf of Hainan Tall coconut</tissue>
    </source>
</reference>
<keyword evidence="2" id="KW-1185">Reference proteome</keyword>
<protein>
    <submittedName>
        <fullName evidence="1">Uncharacterized protein</fullName>
    </submittedName>
</protein>
<dbReference type="AlphaFoldDB" id="A0A8K0N1F0"/>
<name>A0A8K0N1F0_COCNU</name>
<comment type="caution">
    <text evidence="1">The sequence shown here is derived from an EMBL/GenBank/DDBJ whole genome shotgun (WGS) entry which is preliminary data.</text>
</comment>
<accession>A0A8K0N1F0</accession>
<reference evidence="1" key="1">
    <citation type="journal article" date="2017" name="Gigascience">
        <title>The genome draft of coconut (Cocos nucifera).</title>
        <authorList>
            <person name="Xiao Y."/>
            <person name="Xu P."/>
            <person name="Fan H."/>
            <person name="Baudouin L."/>
            <person name="Xia W."/>
            <person name="Bocs S."/>
            <person name="Xu J."/>
            <person name="Li Q."/>
            <person name="Guo A."/>
            <person name="Zhou L."/>
            <person name="Li J."/>
            <person name="Wu Y."/>
            <person name="Ma Z."/>
            <person name="Armero A."/>
            <person name="Issali A.E."/>
            <person name="Liu N."/>
            <person name="Peng M."/>
            <person name="Yang Y."/>
        </authorList>
    </citation>
    <scope>NUCLEOTIDE SEQUENCE</scope>
    <source>
        <tissue evidence="1">Spear leaf of Hainan Tall coconut</tissue>
    </source>
</reference>
<sequence>MKNLEHDVENEKEERKRDLVDHGHYKKKIDVVLFAAKERVKYAVPIAVEEYKAPNNFRSKVAEGAISAHYIGFKECLGKVKESFPMIDVSRIISRLKETVDGEHKGGKATSSKAATPLDIVIAETSITSIVEAPIPDQAQVGVHSEAIADVPSLASYPDFKEDLIEDQSSQKPIWKACSFYGKIIYFEDGKKIPKATIIAYRIRAIVENMGMFFWAYKMGFNQCIAKKKEFFPNINPPFLTLTDIDAEELCH</sequence>